<feature type="non-terminal residue" evidence="1">
    <location>
        <position position="132"/>
    </location>
</feature>
<dbReference type="EMBL" id="MU128918">
    <property type="protein sequence ID" value="KAF9519401.1"/>
    <property type="molecule type" value="Genomic_DNA"/>
</dbReference>
<name>A0A9P6B860_9AGAM</name>
<proteinExistence type="predicted"/>
<organism evidence="1 2">
    <name type="scientific">Hydnum rufescens UP504</name>
    <dbReference type="NCBI Taxonomy" id="1448309"/>
    <lineage>
        <taxon>Eukaryota</taxon>
        <taxon>Fungi</taxon>
        <taxon>Dikarya</taxon>
        <taxon>Basidiomycota</taxon>
        <taxon>Agaricomycotina</taxon>
        <taxon>Agaricomycetes</taxon>
        <taxon>Cantharellales</taxon>
        <taxon>Hydnaceae</taxon>
        <taxon>Hydnum</taxon>
    </lineage>
</organism>
<accession>A0A9P6B860</accession>
<dbReference type="AlphaFoldDB" id="A0A9P6B860"/>
<keyword evidence="2" id="KW-1185">Reference proteome</keyword>
<dbReference type="Proteomes" id="UP000886523">
    <property type="component" value="Unassembled WGS sequence"/>
</dbReference>
<evidence type="ECO:0000313" key="1">
    <source>
        <dbReference type="EMBL" id="KAF9519401.1"/>
    </source>
</evidence>
<sequence>MLGHSTLARTKQICIAQESLTYHVPSCSWHRVIFFVRLQIHPSTREKLHASFTTAQSPLQNRRLWIACSPWHGDMAHSTFGKPGSSILYNRVSRKSQGFWLISRRNLCNFPQPGVLPAFWGGVGLNLMLGRD</sequence>
<reference evidence="1" key="1">
    <citation type="journal article" date="2020" name="Nat. Commun.">
        <title>Large-scale genome sequencing of mycorrhizal fungi provides insights into the early evolution of symbiotic traits.</title>
        <authorList>
            <person name="Miyauchi S."/>
            <person name="Kiss E."/>
            <person name="Kuo A."/>
            <person name="Drula E."/>
            <person name="Kohler A."/>
            <person name="Sanchez-Garcia M."/>
            <person name="Morin E."/>
            <person name="Andreopoulos B."/>
            <person name="Barry K.W."/>
            <person name="Bonito G."/>
            <person name="Buee M."/>
            <person name="Carver A."/>
            <person name="Chen C."/>
            <person name="Cichocki N."/>
            <person name="Clum A."/>
            <person name="Culley D."/>
            <person name="Crous P.W."/>
            <person name="Fauchery L."/>
            <person name="Girlanda M."/>
            <person name="Hayes R.D."/>
            <person name="Keri Z."/>
            <person name="LaButti K."/>
            <person name="Lipzen A."/>
            <person name="Lombard V."/>
            <person name="Magnuson J."/>
            <person name="Maillard F."/>
            <person name="Murat C."/>
            <person name="Nolan M."/>
            <person name="Ohm R.A."/>
            <person name="Pangilinan J."/>
            <person name="Pereira M.F."/>
            <person name="Perotto S."/>
            <person name="Peter M."/>
            <person name="Pfister S."/>
            <person name="Riley R."/>
            <person name="Sitrit Y."/>
            <person name="Stielow J.B."/>
            <person name="Szollosi G."/>
            <person name="Zifcakova L."/>
            <person name="Stursova M."/>
            <person name="Spatafora J.W."/>
            <person name="Tedersoo L."/>
            <person name="Vaario L.M."/>
            <person name="Yamada A."/>
            <person name="Yan M."/>
            <person name="Wang P."/>
            <person name="Xu J."/>
            <person name="Bruns T."/>
            <person name="Baldrian P."/>
            <person name="Vilgalys R."/>
            <person name="Dunand C."/>
            <person name="Henrissat B."/>
            <person name="Grigoriev I.V."/>
            <person name="Hibbett D."/>
            <person name="Nagy L.G."/>
            <person name="Martin F.M."/>
        </authorList>
    </citation>
    <scope>NUCLEOTIDE SEQUENCE</scope>
    <source>
        <strain evidence="1">UP504</strain>
    </source>
</reference>
<protein>
    <submittedName>
        <fullName evidence="1">Uncharacterized protein</fullName>
    </submittedName>
</protein>
<gene>
    <name evidence="1" type="ORF">BS47DRAFT_1337159</name>
</gene>
<evidence type="ECO:0000313" key="2">
    <source>
        <dbReference type="Proteomes" id="UP000886523"/>
    </source>
</evidence>
<comment type="caution">
    <text evidence="1">The sequence shown here is derived from an EMBL/GenBank/DDBJ whole genome shotgun (WGS) entry which is preliminary data.</text>
</comment>